<dbReference type="InterPro" id="IPR000668">
    <property type="entry name" value="Peptidase_C1A_C"/>
</dbReference>
<dbReference type="GO" id="GO:0008234">
    <property type="term" value="F:cysteine-type peptidase activity"/>
    <property type="evidence" value="ECO:0007669"/>
    <property type="project" value="UniProtKB-KW"/>
</dbReference>
<reference evidence="10 11" key="1">
    <citation type="submission" date="2023-11" db="EMBL/GenBank/DDBJ databases">
        <authorList>
            <person name="Okamura Y."/>
        </authorList>
    </citation>
    <scope>NUCLEOTIDE SEQUENCE [LARGE SCALE GENOMIC DNA]</scope>
</reference>
<organism evidence="10 11">
    <name type="scientific">Leptosia nina</name>
    <dbReference type="NCBI Taxonomy" id="320188"/>
    <lineage>
        <taxon>Eukaryota</taxon>
        <taxon>Metazoa</taxon>
        <taxon>Ecdysozoa</taxon>
        <taxon>Arthropoda</taxon>
        <taxon>Hexapoda</taxon>
        <taxon>Insecta</taxon>
        <taxon>Pterygota</taxon>
        <taxon>Neoptera</taxon>
        <taxon>Endopterygota</taxon>
        <taxon>Lepidoptera</taxon>
        <taxon>Glossata</taxon>
        <taxon>Ditrysia</taxon>
        <taxon>Papilionoidea</taxon>
        <taxon>Pieridae</taxon>
        <taxon>Pierinae</taxon>
        <taxon>Leptosia</taxon>
    </lineage>
</organism>
<dbReference type="PROSITE" id="PS00639">
    <property type="entry name" value="THIOL_PROTEASE_HIS"/>
    <property type="match status" value="1"/>
</dbReference>
<dbReference type="SUPFAM" id="SSF54001">
    <property type="entry name" value="Cysteine proteinases"/>
    <property type="match status" value="1"/>
</dbReference>
<dbReference type="SMART" id="SM00645">
    <property type="entry name" value="Pept_C1"/>
    <property type="match status" value="1"/>
</dbReference>
<dbReference type="InterPro" id="IPR038765">
    <property type="entry name" value="Papain-like_cys_pep_sf"/>
</dbReference>
<dbReference type="Pfam" id="PF00112">
    <property type="entry name" value="Peptidase_C1"/>
    <property type="match status" value="1"/>
</dbReference>
<dbReference type="PANTHER" id="PTHR12411">
    <property type="entry name" value="CYSTEINE PROTEASE FAMILY C1-RELATED"/>
    <property type="match status" value="1"/>
</dbReference>
<dbReference type="GO" id="GO:0006508">
    <property type="term" value="P:proteolysis"/>
    <property type="evidence" value="ECO:0007669"/>
    <property type="project" value="UniProtKB-KW"/>
</dbReference>
<evidence type="ECO:0000313" key="10">
    <source>
        <dbReference type="EMBL" id="CAK1556082.1"/>
    </source>
</evidence>
<sequence>MFFYCISLILVTTISLVHGIIVNDGDDLPDLKWPSKYFVEGEKWAISGSRVEDFQYWRQDNISRVDYNNGVVKTFAFKKKKNKKYGIKYNIFPKTTEEVENKMFCTTEVGSRSSRISLDEILPDVDEFIYKDTVSTDKDIHEFFSFSDDDLDTPKEERKVLHAQLKDNETWIPIKLKVQTFNTWLGALTEHVIWYFYNFQTEFDDDVFTVENYCKNPQKVHKKEPVIVSNDNEEYMDSAFESFKQKHNRNYKDKDEHALRKNIFQENLKRVLANNRNNTGFKLGINKYSDRTHGELQKLRGLKRNKRTRGTVAFPYSASEIKQISSTLPEEIDLRLFGFISPVEEQEDCGSCWTFGTTSAVEGAVARSNGRLIKLSNQALLDCSWGFDNDGCEGGTDTGAYQWMMKHGLPTEEEYGPYTNKNGLCRIHNMTSLYPIRGYVDVTPYSVESLKVALLNHGPLSVSMDATDKVLSYSGGIYYDTTCEPEKLNHEVTLVGYGQTDGEEYWIIKNSWGRDWGIDGYLHISTRDNSCGITYEPTYPVL</sequence>
<feature type="chain" id="PRO_5043998936" evidence="7">
    <location>
        <begin position="20"/>
        <end position="542"/>
    </location>
</feature>
<evidence type="ECO:0000256" key="5">
    <source>
        <dbReference type="ARBA" id="ARBA00023145"/>
    </source>
</evidence>
<dbReference type="CDD" id="cd02248">
    <property type="entry name" value="Peptidase_C1A"/>
    <property type="match status" value="1"/>
</dbReference>
<dbReference type="FunFam" id="3.90.70.10:FF:000332">
    <property type="entry name" value="Cathepsin L1"/>
    <property type="match status" value="1"/>
</dbReference>
<evidence type="ECO:0000313" key="11">
    <source>
        <dbReference type="Proteomes" id="UP001497472"/>
    </source>
</evidence>
<dbReference type="SMART" id="SM00848">
    <property type="entry name" value="Inhibitor_I29"/>
    <property type="match status" value="1"/>
</dbReference>
<evidence type="ECO:0000256" key="6">
    <source>
        <dbReference type="ARBA" id="ARBA00023157"/>
    </source>
</evidence>
<dbReference type="AlphaFoldDB" id="A0AAV1K2V7"/>
<accession>A0AAV1K2V7</accession>
<dbReference type="InterPro" id="IPR025661">
    <property type="entry name" value="Pept_asp_AS"/>
</dbReference>
<evidence type="ECO:0000259" key="9">
    <source>
        <dbReference type="SMART" id="SM00848"/>
    </source>
</evidence>
<dbReference type="InterPro" id="IPR013128">
    <property type="entry name" value="Peptidase_C1A"/>
</dbReference>
<feature type="domain" description="Peptidase C1A papain C-terminal" evidence="8">
    <location>
        <begin position="328"/>
        <end position="541"/>
    </location>
</feature>
<keyword evidence="2" id="KW-0645">Protease</keyword>
<comment type="caution">
    <text evidence="10">The sequence shown here is derived from an EMBL/GenBank/DDBJ whole genome shotgun (WGS) entry which is preliminary data.</text>
</comment>
<dbReference type="InterPro" id="IPR039417">
    <property type="entry name" value="Peptidase_C1A_papain-like"/>
</dbReference>
<dbReference type="Proteomes" id="UP001497472">
    <property type="component" value="Unassembled WGS sequence"/>
</dbReference>
<dbReference type="EMBL" id="CAVLEF010000282">
    <property type="protein sequence ID" value="CAK1556082.1"/>
    <property type="molecule type" value="Genomic_DNA"/>
</dbReference>
<gene>
    <name evidence="10" type="ORF">LNINA_LOCUS14853</name>
</gene>
<feature type="domain" description="Cathepsin propeptide inhibitor" evidence="9">
    <location>
        <begin position="240"/>
        <end position="296"/>
    </location>
</feature>
<dbReference type="InterPro" id="IPR000169">
    <property type="entry name" value="Pept_cys_AS"/>
</dbReference>
<evidence type="ECO:0000256" key="1">
    <source>
        <dbReference type="ARBA" id="ARBA00008455"/>
    </source>
</evidence>
<dbReference type="Gene3D" id="3.90.70.10">
    <property type="entry name" value="Cysteine proteinases"/>
    <property type="match status" value="1"/>
</dbReference>
<name>A0AAV1K2V7_9NEOP</name>
<protein>
    <submittedName>
        <fullName evidence="10">Uncharacterized protein</fullName>
    </submittedName>
</protein>
<feature type="signal peptide" evidence="7">
    <location>
        <begin position="1"/>
        <end position="19"/>
    </location>
</feature>
<keyword evidence="3" id="KW-0378">Hydrolase</keyword>
<evidence type="ECO:0000256" key="4">
    <source>
        <dbReference type="ARBA" id="ARBA00022807"/>
    </source>
</evidence>
<keyword evidence="6" id="KW-1015">Disulfide bond</keyword>
<dbReference type="InterPro" id="IPR025660">
    <property type="entry name" value="Pept_his_AS"/>
</dbReference>
<evidence type="ECO:0000259" key="8">
    <source>
        <dbReference type="SMART" id="SM00645"/>
    </source>
</evidence>
<evidence type="ECO:0000256" key="2">
    <source>
        <dbReference type="ARBA" id="ARBA00022670"/>
    </source>
</evidence>
<keyword evidence="11" id="KW-1185">Reference proteome</keyword>
<keyword evidence="7" id="KW-0732">Signal</keyword>
<dbReference type="PROSITE" id="PS00640">
    <property type="entry name" value="THIOL_PROTEASE_ASN"/>
    <property type="match status" value="1"/>
</dbReference>
<dbReference type="PROSITE" id="PS00139">
    <property type="entry name" value="THIOL_PROTEASE_CYS"/>
    <property type="match status" value="1"/>
</dbReference>
<dbReference type="PRINTS" id="PR00705">
    <property type="entry name" value="PAPAIN"/>
</dbReference>
<evidence type="ECO:0000256" key="7">
    <source>
        <dbReference type="SAM" id="SignalP"/>
    </source>
</evidence>
<dbReference type="InterPro" id="IPR013201">
    <property type="entry name" value="Prot_inhib_I29"/>
</dbReference>
<keyword evidence="5" id="KW-0865">Zymogen</keyword>
<proteinExistence type="inferred from homology"/>
<keyword evidence="4" id="KW-0788">Thiol protease</keyword>
<comment type="similarity">
    <text evidence="1">Belongs to the peptidase C1 family.</text>
</comment>
<evidence type="ECO:0000256" key="3">
    <source>
        <dbReference type="ARBA" id="ARBA00022801"/>
    </source>
</evidence>
<dbReference type="Pfam" id="PF08246">
    <property type="entry name" value="Inhibitor_I29"/>
    <property type="match status" value="1"/>
</dbReference>